<organism evidence="1 2">
    <name type="scientific">Sphingomonas ginkgonis</name>
    <dbReference type="NCBI Taxonomy" id="2315330"/>
    <lineage>
        <taxon>Bacteria</taxon>
        <taxon>Pseudomonadati</taxon>
        <taxon>Pseudomonadota</taxon>
        <taxon>Alphaproteobacteria</taxon>
        <taxon>Sphingomonadales</taxon>
        <taxon>Sphingomonadaceae</taxon>
        <taxon>Sphingomonas</taxon>
    </lineage>
</organism>
<reference evidence="1 2" key="1">
    <citation type="submission" date="2018-12" db="EMBL/GenBank/DDBJ databases">
        <title>Sphingomonas sp. HMF7854 Genome sequencing and assembly.</title>
        <authorList>
            <person name="Cha I."/>
            <person name="Kang H."/>
            <person name="Kim H."/>
            <person name="Kang J."/>
            <person name="Joh K."/>
        </authorList>
    </citation>
    <scope>NUCLEOTIDE SEQUENCE [LARGE SCALE GENOMIC DNA]</scope>
    <source>
        <strain evidence="1 2">HMF7854</strain>
    </source>
</reference>
<name>A0A429VBR6_9SPHN</name>
<sequence length="141" mass="15900">MLVGYFNPPLPLLPKRFRGVLQRLARERHCRDLSGSIILKHRTFQVRVARTIGPMKEITWHAALCSEGESAMVSQPPTPQIRACDAANYHAAIGKALVKITFIHPTSSQAAFGFDRRRRRSLLDFTRPRRRVLSALSLGPT</sequence>
<dbReference type="AlphaFoldDB" id="A0A429VBR6"/>
<comment type="caution">
    <text evidence="1">The sequence shown here is derived from an EMBL/GenBank/DDBJ whole genome shotgun (WGS) entry which is preliminary data.</text>
</comment>
<protein>
    <submittedName>
        <fullName evidence="1">Uncharacterized protein</fullName>
    </submittedName>
</protein>
<evidence type="ECO:0000313" key="1">
    <source>
        <dbReference type="EMBL" id="RST31307.1"/>
    </source>
</evidence>
<dbReference type="Proteomes" id="UP000274661">
    <property type="component" value="Unassembled WGS sequence"/>
</dbReference>
<gene>
    <name evidence="1" type="ORF">HMF7854_11010</name>
</gene>
<evidence type="ECO:0000313" key="2">
    <source>
        <dbReference type="Proteomes" id="UP000274661"/>
    </source>
</evidence>
<proteinExistence type="predicted"/>
<accession>A0A429VBR6</accession>
<dbReference type="EMBL" id="RWJF01000001">
    <property type="protein sequence ID" value="RST31307.1"/>
    <property type="molecule type" value="Genomic_DNA"/>
</dbReference>
<keyword evidence="2" id="KW-1185">Reference proteome</keyword>